<dbReference type="PANTHER" id="PTHR31033">
    <property type="entry name" value="PROTEIN, PUTATIVE-RELATED"/>
    <property type="match status" value="1"/>
</dbReference>
<keyword evidence="1" id="KW-0812">Transmembrane</keyword>
<evidence type="ECO:0000256" key="1">
    <source>
        <dbReference type="SAM" id="Phobius"/>
    </source>
</evidence>
<dbReference type="Proteomes" id="UP000197032">
    <property type="component" value="Unassembled WGS sequence"/>
</dbReference>
<organism evidence="2 3">
    <name type="scientific">Calderihabitans maritimus</name>
    <dbReference type="NCBI Taxonomy" id="1246530"/>
    <lineage>
        <taxon>Bacteria</taxon>
        <taxon>Bacillati</taxon>
        <taxon>Bacillota</taxon>
        <taxon>Clostridia</taxon>
        <taxon>Neomoorellales</taxon>
        <taxon>Calderihabitantaceae</taxon>
        <taxon>Calderihabitans</taxon>
    </lineage>
</organism>
<protein>
    <submittedName>
        <fullName evidence="2">Uncharacterized protein</fullName>
    </submittedName>
</protein>
<accession>A0A1Z5HVE6</accession>
<feature type="transmembrane region" description="Helical" evidence="1">
    <location>
        <begin position="30"/>
        <end position="50"/>
    </location>
</feature>
<sequence length="80" mass="8964">MELASIFIVSLVALVVNVPLGRWRASVPKFSFLWFLAVHLSIPLIVYLRIKTHLGISYIPVTIAFAVLGQYLGGLFYTIE</sequence>
<evidence type="ECO:0000313" key="3">
    <source>
        <dbReference type="Proteomes" id="UP000197032"/>
    </source>
</evidence>
<dbReference type="PANTHER" id="PTHR31033:SF18">
    <property type="entry name" value="OS06G0115800 PROTEIN"/>
    <property type="match status" value="1"/>
</dbReference>
<keyword evidence="1" id="KW-0472">Membrane</keyword>
<dbReference type="RefSeq" id="WP_088554523.1">
    <property type="nucleotide sequence ID" value="NZ_BDGJ01000126.1"/>
</dbReference>
<keyword evidence="3" id="KW-1185">Reference proteome</keyword>
<keyword evidence="1" id="KW-1133">Transmembrane helix</keyword>
<comment type="caution">
    <text evidence="2">The sequence shown here is derived from an EMBL/GenBank/DDBJ whole genome shotgun (WGS) entry which is preliminary data.</text>
</comment>
<dbReference type="AlphaFoldDB" id="A0A1Z5HVE6"/>
<proteinExistence type="predicted"/>
<feature type="transmembrane region" description="Helical" evidence="1">
    <location>
        <begin position="6"/>
        <end position="23"/>
    </location>
</feature>
<evidence type="ECO:0000313" key="2">
    <source>
        <dbReference type="EMBL" id="GAW93368.1"/>
    </source>
</evidence>
<dbReference type="EMBL" id="BDGJ01000126">
    <property type="protein sequence ID" value="GAW93368.1"/>
    <property type="molecule type" value="Genomic_DNA"/>
</dbReference>
<reference evidence="3" key="1">
    <citation type="journal article" date="2017" name="Appl. Environ. Microbiol.">
        <title>Genomic analysis of Calderihabitans maritimus KKC1, a thermophilic hydrogenogenic carboxydotrophic bacterium isolated from marine sediment.</title>
        <authorList>
            <person name="Omae K."/>
            <person name="Yoneda Y."/>
            <person name="Fukuyama Y."/>
            <person name="Yoshida T."/>
            <person name="Sako Y."/>
        </authorList>
    </citation>
    <scope>NUCLEOTIDE SEQUENCE [LARGE SCALE GENOMIC DNA]</scope>
    <source>
        <strain evidence="3">KKC1</strain>
    </source>
</reference>
<name>A0A1Z5HVE6_9FIRM</name>
<feature type="transmembrane region" description="Helical" evidence="1">
    <location>
        <begin position="56"/>
        <end position="79"/>
    </location>
</feature>
<dbReference type="OrthoDB" id="5397176at2"/>
<gene>
    <name evidence="2" type="ORF">KKC1_25040</name>
</gene>